<proteinExistence type="predicted"/>
<protein>
    <submittedName>
        <fullName evidence="1">3949_t:CDS:1</fullName>
    </submittedName>
</protein>
<organism evidence="1 2">
    <name type="scientific">Gigaspora margarita</name>
    <dbReference type="NCBI Taxonomy" id="4874"/>
    <lineage>
        <taxon>Eukaryota</taxon>
        <taxon>Fungi</taxon>
        <taxon>Fungi incertae sedis</taxon>
        <taxon>Mucoromycota</taxon>
        <taxon>Glomeromycotina</taxon>
        <taxon>Glomeromycetes</taxon>
        <taxon>Diversisporales</taxon>
        <taxon>Gigasporaceae</taxon>
        <taxon>Gigaspora</taxon>
    </lineage>
</organism>
<dbReference type="EMBL" id="CAJVQB010021121">
    <property type="protein sequence ID" value="CAG8796233.1"/>
    <property type="molecule type" value="Genomic_DNA"/>
</dbReference>
<keyword evidence="2" id="KW-1185">Reference proteome</keyword>
<feature type="non-terminal residue" evidence="1">
    <location>
        <position position="1"/>
    </location>
</feature>
<comment type="caution">
    <text evidence="1">The sequence shown here is derived from an EMBL/GenBank/DDBJ whole genome shotgun (WGS) entry which is preliminary data.</text>
</comment>
<accession>A0ABN7VS40</accession>
<dbReference type="Proteomes" id="UP000789901">
    <property type="component" value="Unassembled WGS sequence"/>
</dbReference>
<sequence>TQEDFKKFKTKITHINWQFEASKDERLHSQVYVQLKIHMMMKAIKELLNDYSIFIEEIKTKSLSASRWGKEELSEEITRPFEFGKFCEIEKHTKKSLRSKDYKNKEFESIIEGNKMLMEGVYPLEVFKHNAEKVRYSHNYVNMKKIYEDLQ</sequence>
<name>A0ABN7VS40_GIGMA</name>
<gene>
    <name evidence="1" type="ORF">GMARGA_LOCUS22162</name>
</gene>
<reference evidence="1 2" key="1">
    <citation type="submission" date="2021-06" db="EMBL/GenBank/DDBJ databases">
        <authorList>
            <person name="Kallberg Y."/>
            <person name="Tangrot J."/>
            <person name="Rosling A."/>
        </authorList>
    </citation>
    <scope>NUCLEOTIDE SEQUENCE [LARGE SCALE GENOMIC DNA]</scope>
    <source>
        <strain evidence="1 2">120-4 pot B 10/14</strain>
    </source>
</reference>
<evidence type="ECO:0000313" key="2">
    <source>
        <dbReference type="Proteomes" id="UP000789901"/>
    </source>
</evidence>
<evidence type="ECO:0000313" key="1">
    <source>
        <dbReference type="EMBL" id="CAG8796233.1"/>
    </source>
</evidence>